<dbReference type="SUPFAM" id="SSF50447">
    <property type="entry name" value="Translation proteins"/>
    <property type="match status" value="1"/>
</dbReference>
<dbReference type="PANTHER" id="PTHR43721:SF11">
    <property type="entry name" value="SELENOCYSTEINE-SPECIFIC ELONGATION FACTOR"/>
    <property type="match status" value="1"/>
</dbReference>
<organism evidence="2">
    <name type="scientific">mine drainage metagenome</name>
    <dbReference type="NCBI Taxonomy" id="410659"/>
    <lineage>
        <taxon>unclassified sequences</taxon>
        <taxon>metagenomes</taxon>
        <taxon>ecological metagenomes</taxon>
    </lineage>
</organism>
<dbReference type="Gene3D" id="2.40.30.10">
    <property type="entry name" value="Translation factors"/>
    <property type="match status" value="1"/>
</dbReference>
<keyword evidence="2" id="KW-0648">Protein biosynthesis</keyword>
<reference evidence="2" key="2">
    <citation type="journal article" date="2014" name="ISME J.">
        <title>Microbial stratification in low pH oxic and suboxic macroscopic growths along an acid mine drainage.</title>
        <authorList>
            <person name="Mendez-Garcia C."/>
            <person name="Mesa V."/>
            <person name="Sprenger R.R."/>
            <person name="Richter M."/>
            <person name="Diez M.S."/>
            <person name="Solano J."/>
            <person name="Bargiela R."/>
            <person name="Golyshina O.V."/>
            <person name="Manteca A."/>
            <person name="Ramos J.L."/>
            <person name="Gallego J.R."/>
            <person name="Llorente I."/>
            <person name="Martins Dos Santos V.A."/>
            <person name="Jensen O.N."/>
            <person name="Pelaez A.I."/>
            <person name="Sanchez J."/>
            <person name="Ferrer M."/>
        </authorList>
    </citation>
    <scope>NUCLEOTIDE SEQUENCE</scope>
</reference>
<accession>T1CX40</accession>
<comment type="caution">
    <text evidence="2">The sequence shown here is derived from an EMBL/GenBank/DDBJ whole genome shotgun (WGS) entry which is preliminary data.</text>
</comment>
<gene>
    <name evidence="2" type="ORF">B1B_02557</name>
</gene>
<sequence length="314" mass="33420">MAGVTIAIIGARDIAKEFGKKGTASDVTLFNQVAVGHVITCVEPTNFPEKIPPLFVTLGMADRCLLVIDQLSRPIAETIAVADLYDLPTAVVLGPAVGEEEVGRLLKGTRFESAPRSALDFPALRQLLDGWTPRVEEGPVTVPIDHSFPVKGVGAVALGVVRVGTLHAHEKLRLWPTPKLVEIRSIQVHDVEVPEASNGDRVGVALKGADPDELARGQILAPEGSLHASASLRGTDLVPCRYHRTPWGEGAQMHLAAGLQVVPVSVGSRDDKQAFFTADRAVAFRPGQRAYVLDLSSTTGPRIAARVALQDGPD</sequence>
<protein>
    <submittedName>
        <fullName evidence="2">Elongation factor Tu domain 2 protein</fullName>
    </submittedName>
</protein>
<dbReference type="InterPro" id="IPR009000">
    <property type="entry name" value="Transl_B-barrel_sf"/>
</dbReference>
<dbReference type="GO" id="GO:0003746">
    <property type="term" value="F:translation elongation factor activity"/>
    <property type="evidence" value="ECO:0007669"/>
    <property type="project" value="UniProtKB-KW"/>
</dbReference>
<dbReference type="AlphaFoldDB" id="T1CX40"/>
<feature type="domain" description="Translation elongation factor EFTu-like" evidence="1">
    <location>
        <begin position="154"/>
        <end position="221"/>
    </location>
</feature>
<name>T1CX40_9ZZZZ</name>
<dbReference type="InterPro" id="IPR004161">
    <property type="entry name" value="EFTu-like_2"/>
</dbReference>
<evidence type="ECO:0000313" key="2">
    <source>
        <dbReference type="EMBL" id="EQD74635.1"/>
    </source>
</evidence>
<dbReference type="Pfam" id="PF03144">
    <property type="entry name" value="GTP_EFTU_D2"/>
    <property type="match status" value="1"/>
</dbReference>
<proteinExistence type="predicted"/>
<dbReference type="PANTHER" id="PTHR43721">
    <property type="entry name" value="ELONGATION FACTOR TU-RELATED"/>
    <property type="match status" value="1"/>
</dbReference>
<dbReference type="EMBL" id="AUZY01001527">
    <property type="protein sequence ID" value="EQD74635.1"/>
    <property type="molecule type" value="Genomic_DNA"/>
</dbReference>
<dbReference type="InterPro" id="IPR050055">
    <property type="entry name" value="EF-Tu_GTPase"/>
</dbReference>
<dbReference type="GO" id="GO:0001514">
    <property type="term" value="P:selenocysteine incorporation"/>
    <property type="evidence" value="ECO:0007669"/>
    <property type="project" value="TreeGrafter"/>
</dbReference>
<dbReference type="GO" id="GO:0005525">
    <property type="term" value="F:GTP binding"/>
    <property type="evidence" value="ECO:0007669"/>
    <property type="project" value="InterPro"/>
</dbReference>
<reference evidence="2" key="1">
    <citation type="submission" date="2013-08" db="EMBL/GenBank/DDBJ databases">
        <authorList>
            <person name="Mendez C."/>
            <person name="Richter M."/>
            <person name="Ferrer M."/>
            <person name="Sanchez J."/>
        </authorList>
    </citation>
    <scope>NUCLEOTIDE SEQUENCE</scope>
</reference>
<evidence type="ECO:0000259" key="1">
    <source>
        <dbReference type="Pfam" id="PF03144"/>
    </source>
</evidence>
<keyword evidence="2" id="KW-0251">Elongation factor</keyword>